<gene>
    <name evidence="2" type="ORF">DN745_07285</name>
</gene>
<dbReference type="InterPro" id="IPR008258">
    <property type="entry name" value="Transglycosylase_SLT_dom_1"/>
</dbReference>
<dbReference type="OrthoDB" id="9781970at2"/>
<protein>
    <submittedName>
        <fullName evidence="2">Uncharacterized protein</fullName>
    </submittedName>
</protein>
<dbReference type="Pfam" id="PF01464">
    <property type="entry name" value="SLT"/>
    <property type="match status" value="1"/>
</dbReference>
<proteinExistence type="predicted"/>
<dbReference type="Gene3D" id="1.25.40.10">
    <property type="entry name" value="Tetratricopeptide repeat domain"/>
    <property type="match status" value="1"/>
</dbReference>
<reference evidence="2 3" key="1">
    <citation type="submission" date="2018-06" db="EMBL/GenBank/DDBJ databases">
        <title>Lujinxingia sediminis gen. nov. sp. nov., a new facultative anaerobic member of the class Deltaproteobacteria, and proposal of Lujinxingaceae fam. nov.</title>
        <authorList>
            <person name="Guo L.-Y."/>
            <person name="Li C.-M."/>
            <person name="Wang S."/>
            <person name="Du Z.-J."/>
        </authorList>
    </citation>
    <scope>NUCLEOTIDE SEQUENCE [LARGE SCALE GENOMIC DNA]</scope>
    <source>
        <strain evidence="2 3">FA350</strain>
    </source>
</reference>
<evidence type="ECO:0000256" key="1">
    <source>
        <dbReference type="ARBA" id="ARBA00022729"/>
    </source>
</evidence>
<dbReference type="PANTHER" id="PTHR37423:SF2">
    <property type="entry name" value="MEMBRANE-BOUND LYTIC MUREIN TRANSGLYCOSYLASE C"/>
    <property type="match status" value="1"/>
</dbReference>
<keyword evidence="1" id="KW-0732">Signal</keyword>
<dbReference type="Proteomes" id="UP000249799">
    <property type="component" value="Chromosome"/>
</dbReference>
<organism evidence="2 3">
    <name type="scientific">Bradymonas sediminis</name>
    <dbReference type="NCBI Taxonomy" id="1548548"/>
    <lineage>
        <taxon>Bacteria</taxon>
        <taxon>Deltaproteobacteria</taxon>
        <taxon>Bradymonadales</taxon>
        <taxon>Bradymonadaceae</taxon>
        <taxon>Bradymonas</taxon>
    </lineage>
</organism>
<accession>A0A2Z4FJU9</accession>
<evidence type="ECO:0000313" key="2">
    <source>
        <dbReference type="EMBL" id="AWV89150.1"/>
    </source>
</evidence>
<dbReference type="GO" id="GO:0042597">
    <property type="term" value="C:periplasmic space"/>
    <property type="evidence" value="ECO:0007669"/>
    <property type="project" value="InterPro"/>
</dbReference>
<dbReference type="Gene3D" id="1.10.530.10">
    <property type="match status" value="1"/>
</dbReference>
<dbReference type="AlphaFoldDB" id="A0A2Z4FJU9"/>
<sequence length="768" mass="85298">MPSNFVKILPICAAMLLLPATAFAQTSSLDDGLVAEALPAGFCLTQSPTGRTLCEQAANEYAQGHHVMAAENWEKAAQLLSERSERLRAPGEDAQVWPGQVDLLVLGANAWETSEAYSRAGLAYLKAAKIADNLAPYLHYKAAQNLVRAPNPPTDILARIRQGDALKQGFAGSDLVEAKIEALLNEGLPAAETLTTALTGSAAREACMWASAEVVTHAAKPGAGALQELVYGHCLPDEVDAKFTKLKLDPPAAMRLARADRWFGAVRFKNALAELETVDLAKLDPVARCKAQFRHGRTVYRLKRRTEAIGIYENIIKTCTDPKNEDERIRSLYAAGNMQFWRSKFDTSKDHFATIASEYPTRTHADDALLYLARIARKQNDSATEKNYVELALEKYPDGDMLHEIVWEYTEDAFRKGEYSTFLKMLGELKMPDFDPNYFSQGRLKYFKGHAHAQLGERNKAESIWQETWASYPFSFYGYLARERLVQAKAVPASIDAGAKMQVVDWFLDPQWANSAGAKLANLKLYGMAADVERARQKRAANTAQKETSDTDYWRLGLLEHLAGRYPSSHNIARRKIVGRPWAEPETGRTVRWRIAWPNPFGRDILRAIVAERRQASPGVLVEPALPAAIMREESSFIEDIESYAGALGLMQLMPRTAGAHDDDIPGGSNLENLKTSLVNIRVGVDHLNSLAKRFDNQPVLIAAAYNAGGGAVSGWIKRKRTSDIALWVEDIPYDQTRNYTKRVIGSYAAYQWLRGIRELDPSVLNAP</sequence>
<keyword evidence="3" id="KW-1185">Reference proteome</keyword>
<dbReference type="PANTHER" id="PTHR37423">
    <property type="entry name" value="SOLUBLE LYTIC MUREIN TRANSGLYCOSYLASE-RELATED"/>
    <property type="match status" value="1"/>
</dbReference>
<dbReference type="InterPro" id="IPR011990">
    <property type="entry name" value="TPR-like_helical_dom_sf"/>
</dbReference>
<name>A0A2Z4FJU9_9DELT</name>
<dbReference type="KEGG" id="bsed:DN745_07285"/>
<dbReference type="InterPro" id="IPR023346">
    <property type="entry name" value="Lysozyme-like_dom_sf"/>
</dbReference>
<evidence type="ECO:0000313" key="3">
    <source>
        <dbReference type="Proteomes" id="UP000249799"/>
    </source>
</evidence>
<dbReference type="EMBL" id="CP030032">
    <property type="protein sequence ID" value="AWV89150.1"/>
    <property type="molecule type" value="Genomic_DNA"/>
</dbReference>
<dbReference type="InterPro" id="IPR008939">
    <property type="entry name" value="Lytic_TGlycosylase_superhlx_U"/>
</dbReference>
<dbReference type="SUPFAM" id="SSF48435">
    <property type="entry name" value="Bacterial muramidases"/>
    <property type="match status" value="1"/>
</dbReference>
<dbReference type="RefSeq" id="WP_111333424.1">
    <property type="nucleotide sequence ID" value="NZ_CP030032.1"/>
</dbReference>
<dbReference type="GO" id="GO:0004553">
    <property type="term" value="F:hydrolase activity, hydrolyzing O-glycosyl compounds"/>
    <property type="evidence" value="ECO:0007669"/>
    <property type="project" value="InterPro"/>
</dbReference>
<dbReference type="SUPFAM" id="SSF53955">
    <property type="entry name" value="Lysozyme-like"/>
    <property type="match status" value="1"/>
</dbReference>